<sequence>MGVLMTPTDPGAQINGKRIILPLDITFEEWNSGVRRTCLLDHGELLEPLKRVYERKDARVVPAGQGAPTGHCSTLLKRDIQGRMMRFPVIWARVSVGHQHNPSSNPSGQI</sequence>
<name>A0AAV2KHN5_KNICA</name>
<dbReference type="Proteomes" id="UP001497482">
    <property type="component" value="Chromosome 18"/>
</dbReference>
<gene>
    <name evidence="1" type="ORF">KC01_LOCUS18766</name>
</gene>
<reference evidence="1 2" key="1">
    <citation type="submission" date="2024-04" db="EMBL/GenBank/DDBJ databases">
        <authorList>
            <person name="Waldvogel A.-M."/>
            <person name="Schoenle A."/>
        </authorList>
    </citation>
    <scope>NUCLEOTIDE SEQUENCE [LARGE SCALE GENOMIC DNA]</scope>
</reference>
<proteinExistence type="predicted"/>
<keyword evidence="2" id="KW-1185">Reference proteome</keyword>
<organism evidence="1 2">
    <name type="scientific">Knipowitschia caucasica</name>
    <name type="common">Caucasian dwarf goby</name>
    <name type="synonym">Pomatoschistus caucasicus</name>
    <dbReference type="NCBI Taxonomy" id="637954"/>
    <lineage>
        <taxon>Eukaryota</taxon>
        <taxon>Metazoa</taxon>
        <taxon>Chordata</taxon>
        <taxon>Craniata</taxon>
        <taxon>Vertebrata</taxon>
        <taxon>Euteleostomi</taxon>
        <taxon>Actinopterygii</taxon>
        <taxon>Neopterygii</taxon>
        <taxon>Teleostei</taxon>
        <taxon>Neoteleostei</taxon>
        <taxon>Acanthomorphata</taxon>
        <taxon>Gobiaria</taxon>
        <taxon>Gobiiformes</taxon>
        <taxon>Gobioidei</taxon>
        <taxon>Gobiidae</taxon>
        <taxon>Gobiinae</taxon>
        <taxon>Knipowitschia</taxon>
    </lineage>
</organism>
<accession>A0AAV2KHN5</accession>
<evidence type="ECO:0000313" key="2">
    <source>
        <dbReference type="Proteomes" id="UP001497482"/>
    </source>
</evidence>
<evidence type="ECO:0000313" key="1">
    <source>
        <dbReference type="EMBL" id="CAL1589094.1"/>
    </source>
</evidence>
<dbReference type="AlphaFoldDB" id="A0AAV2KHN5"/>
<dbReference type="EMBL" id="OZ035840">
    <property type="protein sequence ID" value="CAL1589094.1"/>
    <property type="molecule type" value="Genomic_DNA"/>
</dbReference>
<protein>
    <submittedName>
        <fullName evidence="1">Uncharacterized protein</fullName>
    </submittedName>
</protein>